<feature type="transmembrane region" description="Helical" evidence="1">
    <location>
        <begin position="7"/>
        <end position="29"/>
    </location>
</feature>
<keyword evidence="1" id="KW-0812">Transmembrane</keyword>
<proteinExistence type="predicted"/>
<dbReference type="RefSeq" id="WP_163607451.1">
    <property type="nucleotide sequence ID" value="NZ_JAABOO010000002.1"/>
</dbReference>
<keyword evidence="3" id="KW-1185">Reference proteome</keyword>
<name>A0A6P0ULS9_9FLAO</name>
<keyword evidence="1" id="KW-1133">Transmembrane helix</keyword>
<evidence type="ECO:0000313" key="2">
    <source>
        <dbReference type="EMBL" id="NER14195.1"/>
    </source>
</evidence>
<dbReference type="AlphaFoldDB" id="A0A6P0ULS9"/>
<evidence type="ECO:0000313" key="3">
    <source>
        <dbReference type="Proteomes" id="UP000468581"/>
    </source>
</evidence>
<keyword evidence="1" id="KW-0472">Membrane</keyword>
<dbReference type="EMBL" id="JAABOO010000002">
    <property type="protein sequence ID" value="NER14195.1"/>
    <property type="molecule type" value="Genomic_DNA"/>
</dbReference>
<organism evidence="2 3">
    <name type="scientific">Leptobacterium flavescens</name>
    <dbReference type="NCBI Taxonomy" id="472055"/>
    <lineage>
        <taxon>Bacteria</taxon>
        <taxon>Pseudomonadati</taxon>
        <taxon>Bacteroidota</taxon>
        <taxon>Flavobacteriia</taxon>
        <taxon>Flavobacteriales</taxon>
        <taxon>Flavobacteriaceae</taxon>
        <taxon>Leptobacterium</taxon>
    </lineage>
</organism>
<gene>
    <name evidence="2" type="ORF">GWK08_12140</name>
</gene>
<comment type="caution">
    <text evidence="2">The sequence shown here is derived from an EMBL/GenBank/DDBJ whole genome shotgun (WGS) entry which is preliminary data.</text>
</comment>
<dbReference type="Proteomes" id="UP000468581">
    <property type="component" value="Unassembled WGS sequence"/>
</dbReference>
<evidence type="ECO:0000256" key="1">
    <source>
        <dbReference type="SAM" id="Phobius"/>
    </source>
</evidence>
<accession>A0A6P0ULS9</accession>
<feature type="transmembrane region" description="Helical" evidence="1">
    <location>
        <begin position="35"/>
        <end position="55"/>
    </location>
</feature>
<sequence length="77" mass="8629">MSLKTKALLYNFLCFAVIFLTARFTLGYVIPLSNIALAVISAVLATVLAPKFGVVQTNSGYKLMMKWIFLKKVREIK</sequence>
<reference evidence="2 3" key="1">
    <citation type="submission" date="2020-01" db="EMBL/GenBank/DDBJ databases">
        <title>Leptobacterium flavescens.</title>
        <authorList>
            <person name="Wang G."/>
        </authorList>
    </citation>
    <scope>NUCLEOTIDE SEQUENCE [LARGE SCALE GENOMIC DNA]</scope>
    <source>
        <strain evidence="2 3">KCTC 22160</strain>
    </source>
</reference>
<protein>
    <submittedName>
        <fullName evidence="2">Uncharacterized protein</fullName>
    </submittedName>
</protein>